<evidence type="ECO:0000313" key="3">
    <source>
        <dbReference type="Proteomes" id="UP001283361"/>
    </source>
</evidence>
<gene>
    <name evidence="2" type="ORF">RRG08_008717</name>
</gene>
<accession>A0AAE0XQ53</accession>
<name>A0AAE0XQ53_9GAST</name>
<comment type="caution">
    <text evidence="2">The sequence shown here is derived from an EMBL/GenBank/DDBJ whole genome shotgun (WGS) entry which is preliminary data.</text>
</comment>
<sequence>MEKHKCTIISYFTASEEVSTSTGFNELRRAPYGLSVPFLWSLSPLGSTESGECGTRRHSINHQLQRWKSPGTERVKRAHSDITISMGIWEDAPKRLQSECPQGTYRSRSPATADPRRAGCGSLSFQRKPRPPQNIKKVIAD</sequence>
<reference evidence="2" key="1">
    <citation type="journal article" date="2023" name="G3 (Bethesda)">
        <title>A reference genome for the long-term kleptoplast-retaining sea slug Elysia crispata morphotype clarki.</title>
        <authorList>
            <person name="Eastman K.E."/>
            <person name="Pendleton A.L."/>
            <person name="Shaikh M.A."/>
            <person name="Suttiyut T."/>
            <person name="Ogas R."/>
            <person name="Tomko P."/>
            <person name="Gavelis G."/>
            <person name="Widhalm J.R."/>
            <person name="Wisecaver J.H."/>
        </authorList>
    </citation>
    <scope>NUCLEOTIDE SEQUENCE</scope>
    <source>
        <strain evidence="2">ECLA1</strain>
    </source>
</reference>
<organism evidence="2 3">
    <name type="scientific">Elysia crispata</name>
    <name type="common">lettuce slug</name>
    <dbReference type="NCBI Taxonomy" id="231223"/>
    <lineage>
        <taxon>Eukaryota</taxon>
        <taxon>Metazoa</taxon>
        <taxon>Spiralia</taxon>
        <taxon>Lophotrochozoa</taxon>
        <taxon>Mollusca</taxon>
        <taxon>Gastropoda</taxon>
        <taxon>Heterobranchia</taxon>
        <taxon>Euthyneura</taxon>
        <taxon>Panpulmonata</taxon>
        <taxon>Sacoglossa</taxon>
        <taxon>Placobranchoidea</taxon>
        <taxon>Plakobranchidae</taxon>
        <taxon>Elysia</taxon>
    </lineage>
</organism>
<dbReference type="AlphaFoldDB" id="A0AAE0XQ53"/>
<protein>
    <submittedName>
        <fullName evidence="2">Uncharacterized protein</fullName>
    </submittedName>
</protein>
<evidence type="ECO:0000313" key="2">
    <source>
        <dbReference type="EMBL" id="KAK3702329.1"/>
    </source>
</evidence>
<keyword evidence="3" id="KW-1185">Reference proteome</keyword>
<dbReference type="Proteomes" id="UP001283361">
    <property type="component" value="Unassembled WGS sequence"/>
</dbReference>
<feature type="region of interest" description="Disordered" evidence="1">
    <location>
        <begin position="99"/>
        <end position="141"/>
    </location>
</feature>
<evidence type="ECO:0000256" key="1">
    <source>
        <dbReference type="SAM" id="MobiDB-lite"/>
    </source>
</evidence>
<dbReference type="EMBL" id="JAWDGP010007856">
    <property type="protein sequence ID" value="KAK3702329.1"/>
    <property type="molecule type" value="Genomic_DNA"/>
</dbReference>
<feature type="compositionally biased region" description="Polar residues" evidence="1">
    <location>
        <begin position="99"/>
        <end position="110"/>
    </location>
</feature>
<proteinExistence type="predicted"/>